<reference evidence="2 3" key="1">
    <citation type="submission" date="2020-03" db="EMBL/GenBank/DDBJ databases">
        <title>Whole genome shotgun sequence of Phytohabitans rumicis NBRC 108638.</title>
        <authorList>
            <person name="Komaki H."/>
            <person name="Tamura T."/>
        </authorList>
    </citation>
    <scope>NUCLEOTIDE SEQUENCE [LARGE SCALE GENOMIC DNA]</scope>
    <source>
        <strain evidence="2 3">NBRC 108638</strain>
    </source>
</reference>
<protein>
    <recommendedName>
        <fullName evidence="1">GAF domain-containing protein</fullName>
    </recommendedName>
</protein>
<reference evidence="2 3" key="2">
    <citation type="submission" date="2020-03" db="EMBL/GenBank/DDBJ databases">
        <authorList>
            <person name="Ichikawa N."/>
            <person name="Kimura A."/>
            <person name="Kitahashi Y."/>
            <person name="Uohara A."/>
        </authorList>
    </citation>
    <scope>NUCLEOTIDE SEQUENCE [LARGE SCALE GENOMIC DNA]</scope>
    <source>
        <strain evidence="2 3">NBRC 108638</strain>
    </source>
</reference>
<comment type="caution">
    <text evidence="2">The sequence shown here is derived from an EMBL/GenBank/DDBJ whole genome shotgun (WGS) entry which is preliminary data.</text>
</comment>
<dbReference type="Pfam" id="PF13185">
    <property type="entry name" value="GAF_2"/>
    <property type="match status" value="1"/>
</dbReference>
<dbReference type="InterPro" id="IPR003018">
    <property type="entry name" value="GAF"/>
</dbReference>
<feature type="domain" description="GAF" evidence="1">
    <location>
        <begin position="3"/>
        <end position="151"/>
    </location>
</feature>
<dbReference type="SMART" id="SM00065">
    <property type="entry name" value="GAF"/>
    <property type="match status" value="1"/>
</dbReference>
<accession>A0A6V8L2J8</accession>
<dbReference type="EMBL" id="BLPG01000001">
    <property type="protein sequence ID" value="GFJ86935.1"/>
    <property type="molecule type" value="Genomic_DNA"/>
</dbReference>
<dbReference type="Proteomes" id="UP000482960">
    <property type="component" value="Unassembled WGS sequence"/>
</dbReference>
<dbReference type="Gene3D" id="3.30.450.40">
    <property type="match status" value="1"/>
</dbReference>
<name>A0A6V8L2J8_9ACTN</name>
<proteinExistence type="predicted"/>
<dbReference type="AlphaFoldDB" id="A0A6V8L2J8"/>
<keyword evidence="3" id="KW-1185">Reference proteome</keyword>
<dbReference type="SUPFAM" id="SSF55781">
    <property type="entry name" value="GAF domain-like"/>
    <property type="match status" value="1"/>
</dbReference>
<gene>
    <name evidence="2" type="ORF">Prum_005770</name>
</gene>
<evidence type="ECO:0000313" key="2">
    <source>
        <dbReference type="EMBL" id="GFJ86935.1"/>
    </source>
</evidence>
<evidence type="ECO:0000313" key="3">
    <source>
        <dbReference type="Proteomes" id="UP000482960"/>
    </source>
</evidence>
<sequence length="160" mass="17299">MLNGAETAEEVRVILKTSARAAVHAQGATVVELDGDQCHYADEDAVSPLWKGERFPVASCISGWAMLHGETVVIPDIWLDERVPQDAYRPTFVRSLLMVPTMVGDGYPVGAVGAYWSYPHRASDREVAELEALAEGAGRALQRILALPEHATKGMVASRG</sequence>
<evidence type="ECO:0000259" key="1">
    <source>
        <dbReference type="SMART" id="SM00065"/>
    </source>
</evidence>
<dbReference type="InterPro" id="IPR029016">
    <property type="entry name" value="GAF-like_dom_sf"/>
</dbReference>
<organism evidence="2 3">
    <name type="scientific">Phytohabitans rumicis</name>
    <dbReference type="NCBI Taxonomy" id="1076125"/>
    <lineage>
        <taxon>Bacteria</taxon>
        <taxon>Bacillati</taxon>
        <taxon>Actinomycetota</taxon>
        <taxon>Actinomycetes</taxon>
        <taxon>Micromonosporales</taxon>
        <taxon>Micromonosporaceae</taxon>
    </lineage>
</organism>